<accession>A0AAE3K8T2</accession>
<dbReference type="PANTHER" id="PTHR11461:SF211">
    <property type="entry name" value="GH10112P-RELATED"/>
    <property type="match status" value="1"/>
</dbReference>
<feature type="region of interest" description="Disordered" evidence="2">
    <location>
        <begin position="33"/>
        <end position="68"/>
    </location>
</feature>
<dbReference type="GO" id="GO:0005615">
    <property type="term" value="C:extracellular space"/>
    <property type="evidence" value="ECO:0007669"/>
    <property type="project" value="InterPro"/>
</dbReference>
<reference evidence="4" key="2">
    <citation type="submission" date="2022-02" db="EMBL/GenBank/DDBJ databases">
        <authorList>
            <person name="Elcheninov A.G."/>
            <person name="Sorokin D.Y."/>
            <person name="Kublanov I.V."/>
        </authorList>
    </citation>
    <scope>NUCLEOTIDE SEQUENCE</scope>
    <source>
        <strain evidence="4">AArc-St2</strain>
    </source>
</reference>
<dbReference type="PROSITE" id="PS00284">
    <property type="entry name" value="SERPIN"/>
    <property type="match status" value="1"/>
</dbReference>
<dbReference type="Gene3D" id="2.30.39.10">
    <property type="entry name" value="Alpha-1-antitrypsin, domain 1"/>
    <property type="match status" value="1"/>
</dbReference>
<sequence length="471" mass="51311">MSSNAPFSPDRRRLLQSSSGLLAAALLAGCLQNSTDQDTTPTPDGDTNDDGNGNGDGNGDDTTDTSDRSNMTQLVQNNTQFGFDLHRELAEANPSDNILTSPYSISIALAMTYAGAAGETAEQMREALRFALTEDDLHPTFGSLQTALNRASDSVDEGENENENEDGDDAVEFTLALANSLWGQAEYPWYDDYLDILESDYDASLRTVDYAADHEGAREAINSWVAEQTNDRIDDLLPQGSLDPLARLVLTNAVYFAANWETPFNDHQTEMQPFTAIDGETTDVPLMAVDDRFPYGEYEGTQLVELPYEGDRASMLLFLPPEESFTAVEESIDAEWLAAARETLDSRDGTVSIPKFSFESGFALKELLSTLGMPIAFEHPAADFSKMADLDAVGEQLFIWDVYHDTFISVDEDGTEAAAATGVVVGTESAPVDPFEFVADRPFLFAICDDETETVLFLGRVVDAATAQAES</sequence>
<dbReference type="RefSeq" id="WP_250583706.1">
    <property type="nucleotide sequence ID" value="NZ_JAKRVX010000002.1"/>
</dbReference>
<dbReference type="InterPro" id="IPR036186">
    <property type="entry name" value="Serpin_sf"/>
</dbReference>
<proteinExistence type="inferred from homology"/>
<keyword evidence="5" id="KW-1185">Reference proteome</keyword>
<dbReference type="SMART" id="SM00093">
    <property type="entry name" value="SERPIN"/>
    <property type="match status" value="1"/>
</dbReference>
<feature type="domain" description="Serpin" evidence="3">
    <location>
        <begin position="83"/>
        <end position="464"/>
    </location>
</feature>
<dbReference type="EMBL" id="JAKRVX010000002">
    <property type="protein sequence ID" value="MCL9816835.1"/>
    <property type="molecule type" value="Genomic_DNA"/>
</dbReference>
<dbReference type="InterPro" id="IPR023796">
    <property type="entry name" value="Serpin_dom"/>
</dbReference>
<dbReference type="GO" id="GO:0004867">
    <property type="term" value="F:serine-type endopeptidase inhibitor activity"/>
    <property type="evidence" value="ECO:0007669"/>
    <property type="project" value="InterPro"/>
</dbReference>
<evidence type="ECO:0000256" key="1">
    <source>
        <dbReference type="RuleBase" id="RU000411"/>
    </source>
</evidence>
<evidence type="ECO:0000313" key="5">
    <source>
        <dbReference type="Proteomes" id="UP001203207"/>
    </source>
</evidence>
<comment type="similarity">
    <text evidence="1">Belongs to the serpin family.</text>
</comment>
<dbReference type="SUPFAM" id="SSF56574">
    <property type="entry name" value="Serpins"/>
    <property type="match status" value="1"/>
</dbReference>
<dbReference type="PROSITE" id="PS51318">
    <property type="entry name" value="TAT"/>
    <property type="match status" value="1"/>
</dbReference>
<dbReference type="PANTHER" id="PTHR11461">
    <property type="entry name" value="SERINE PROTEASE INHIBITOR, SERPIN"/>
    <property type="match status" value="1"/>
</dbReference>
<dbReference type="CDD" id="cd19590">
    <property type="entry name" value="serpin_thermopin-like"/>
    <property type="match status" value="1"/>
</dbReference>
<feature type="compositionally biased region" description="Low complexity" evidence="2">
    <location>
        <begin position="33"/>
        <end position="45"/>
    </location>
</feature>
<dbReference type="InterPro" id="IPR042185">
    <property type="entry name" value="Serpin_sf_2"/>
</dbReference>
<organism evidence="4 5">
    <name type="scientific">Natronocalculus amylovorans</name>
    <dbReference type="NCBI Taxonomy" id="2917812"/>
    <lineage>
        <taxon>Archaea</taxon>
        <taxon>Methanobacteriati</taxon>
        <taxon>Methanobacteriota</taxon>
        <taxon>Stenosarchaea group</taxon>
        <taxon>Halobacteria</taxon>
        <taxon>Halobacteriales</taxon>
        <taxon>Haloferacaceae</taxon>
        <taxon>Natronocalculus</taxon>
    </lineage>
</organism>
<dbReference type="InterPro" id="IPR000215">
    <property type="entry name" value="Serpin_fam"/>
</dbReference>
<dbReference type="Proteomes" id="UP001203207">
    <property type="component" value="Unassembled WGS sequence"/>
</dbReference>
<evidence type="ECO:0000313" key="4">
    <source>
        <dbReference type="EMBL" id="MCL9816835.1"/>
    </source>
</evidence>
<name>A0AAE3K8T2_9EURY</name>
<reference evidence="4" key="1">
    <citation type="journal article" date="2022" name="Syst. Appl. Microbiol.">
        <title>Natronocalculus amylovorans gen. nov., sp. nov., and Natranaeroarchaeum aerophilus sp. nov., dominant culturable amylolytic natronoarchaea from hypersaline soda lakes in southwestern Siberia.</title>
        <authorList>
            <person name="Sorokin D.Y."/>
            <person name="Elcheninov A.G."/>
            <person name="Khizhniak T.V."/>
            <person name="Koenen M."/>
            <person name="Bale N.J."/>
            <person name="Damste J.S.S."/>
            <person name="Kublanov I.V."/>
        </authorList>
    </citation>
    <scope>NUCLEOTIDE SEQUENCE</scope>
    <source>
        <strain evidence="4">AArc-St2</strain>
    </source>
</reference>
<evidence type="ECO:0000259" key="3">
    <source>
        <dbReference type="SMART" id="SM00093"/>
    </source>
</evidence>
<dbReference type="InterPro" id="IPR006311">
    <property type="entry name" value="TAT_signal"/>
</dbReference>
<dbReference type="Pfam" id="PF00079">
    <property type="entry name" value="Serpin"/>
    <property type="match status" value="1"/>
</dbReference>
<dbReference type="InterPro" id="IPR042178">
    <property type="entry name" value="Serpin_sf_1"/>
</dbReference>
<gene>
    <name evidence="4" type="ORF">AArcSt2_07755</name>
</gene>
<dbReference type="InterPro" id="IPR023795">
    <property type="entry name" value="Serpin_CS"/>
</dbReference>
<dbReference type="AlphaFoldDB" id="A0AAE3K8T2"/>
<evidence type="ECO:0000256" key="2">
    <source>
        <dbReference type="SAM" id="MobiDB-lite"/>
    </source>
</evidence>
<comment type="caution">
    <text evidence="4">The sequence shown here is derived from an EMBL/GenBank/DDBJ whole genome shotgun (WGS) entry which is preliminary data.</text>
</comment>
<dbReference type="Gene3D" id="3.30.497.10">
    <property type="entry name" value="Antithrombin, subunit I, domain 2"/>
    <property type="match status" value="1"/>
</dbReference>
<protein>
    <submittedName>
        <fullName evidence="4">Serpin family protein</fullName>
    </submittedName>
</protein>